<name>A0A075BEL5_9CAUD</name>
<dbReference type="Proteomes" id="UP000028568">
    <property type="component" value="Segment"/>
</dbReference>
<dbReference type="KEGG" id="vg:22276434"/>
<dbReference type="RefSeq" id="YP_009098171.1">
    <property type="nucleotide sequence ID" value="NC_025417.1"/>
</dbReference>
<accession>A0A075BEL5</accession>
<evidence type="ECO:0008006" key="3">
    <source>
        <dbReference type="Google" id="ProtNLM"/>
    </source>
</evidence>
<dbReference type="GeneID" id="22276434"/>
<proteinExistence type="predicted"/>
<sequence length="245" mass="28666">MNLEKSFLLSTIEFGSTYQGTSDEHSDKDYMSLVVQPLSDTIFRNNEKASKHTEVSRYYAVERFISLVLKSGFDNVLNLCAQLEQAKNTRFNKTVLDLFYDDFIFLTYVRANFKPIAYSVIGNINNILKKGELTGKDLVKFYTFYNHLEYYNDLLDDLDNLNVSYKDFAKVKYMPKEVLDNKRSNVSIEKKKDLVNKVEPLIQEVKDKLKSNESNIKHYKDAMELVEKSLKDKTVEFLTEVYNER</sequence>
<evidence type="ECO:0000313" key="1">
    <source>
        <dbReference type="EMBL" id="AFX93288.1"/>
    </source>
</evidence>
<organism evidence="1 2">
    <name type="scientific">Staphylococcus phage Team1</name>
    <dbReference type="NCBI Taxonomy" id="1262512"/>
    <lineage>
        <taxon>Viruses</taxon>
        <taxon>Duplodnaviria</taxon>
        <taxon>Heunggongvirae</taxon>
        <taxon>Uroviricota</taxon>
        <taxon>Caudoviricetes</taxon>
        <taxon>Herelleviridae</taxon>
        <taxon>Twortvirinae</taxon>
        <taxon>Kayvirus</taxon>
        <taxon>Kayvirus G1</taxon>
    </lineage>
</organism>
<evidence type="ECO:0000313" key="2">
    <source>
        <dbReference type="Proteomes" id="UP000028568"/>
    </source>
</evidence>
<reference evidence="1 2" key="1">
    <citation type="journal article" date="2014" name="PLoS ONE">
        <title>Improving the Safety of Staphylococcus aureus Polyvalent Phages by Their Production on a Staphylococcus xylosus Strain.</title>
        <authorList>
            <person name="El Haddad L."/>
            <person name="Ben Abdallah N."/>
            <person name="Plante P.L."/>
            <person name="Dumaresq J."/>
            <person name="Katsarava R."/>
            <person name="Labrie S."/>
            <person name="Corbeil J."/>
            <person name="St-Gelais D."/>
            <person name="Moineau S."/>
        </authorList>
    </citation>
    <scope>NUCLEOTIDE SEQUENCE [LARGE SCALE GENOMIC DNA]</scope>
</reference>
<dbReference type="EMBL" id="KC012913">
    <property type="protein sequence ID" value="AFX93288.1"/>
    <property type="molecule type" value="Genomic_DNA"/>
</dbReference>
<protein>
    <recommendedName>
        <fullName evidence="3">Nucleotidyltransferase</fullName>
    </recommendedName>
</protein>